<organism evidence="2 3">
    <name type="scientific">Ignatzschineria ureiclastica</name>
    <dbReference type="NCBI Taxonomy" id="472582"/>
    <lineage>
        <taxon>Bacteria</taxon>
        <taxon>Pseudomonadati</taxon>
        <taxon>Pseudomonadota</taxon>
        <taxon>Gammaproteobacteria</taxon>
        <taxon>Cardiobacteriales</taxon>
        <taxon>Ignatzschineriaceae</taxon>
        <taxon>Ignatzschineria</taxon>
    </lineage>
</organism>
<feature type="domain" description="Metallo-beta-lactamase" evidence="1">
    <location>
        <begin position="16"/>
        <end position="189"/>
    </location>
</feature>
<dbReference type="AlphaFoldDB" id="A0A2U2ACC3"/>
<accession>A0A2U2ACC3</accession>
<keyword evidence="3" id="KW-1185">Reference proteome</keyword>
<dbReference type="InterPro" id="IPR001279">
    <property type="entry name" value="Metallo-B-lactamas"/>
</dbReference>
<comment type="caution">
    <text evidence="2">The sequence shown here is derived from an EMBL/GenBank/DDBJ whole genome shotgun (WGS) entry which is preliminary data.</text>
</comment>
<dbReference type="Pfam" id="PF12706">
    <property type="entry name" value="Lactamase_B_2"/>
    <property type="match status" value="1"/>
</dbReference>
<dbReference type="RefSeq" id="WP_109190013.1">
    <property type="nucleotide sequence ID" value="NZ_BMYA01000007.1"/>
</dbReference>
<dbReference type="OrthoDB" id="9803916at2"/>
<protein>
    <submittedName>
        <fullName evidence="2">MBL fold metallo-hydrolase</fullName>
    </submittedName>
</protein>
<sequence length="378" mass="41739">MSELKIEVISGLGSKAPAAIVVEYAGIRLLLDAGGLLENDQVLWQMPEHLDAVLLSHNHFDHIGNVENIPHHIPIYCTAVTAKSLPKNRLIHIISVKGVFNIGSIQITTGASGHAYGGIWFHLDCAGGLFYSGDFSLESLLFQFDQPPPAHIALLDASYGLFDRTQLDLRTELALELHRPILFPVPPSGRALEMAIWLYQQEIEGVGLDSACLAMLQQMMSDNDGSLKASMVGLFEEMLMGFIIPISLYVSGRNTFLSLAHLPTYLLAGGPDGNAGMAGKLRQMNHFKHHTLFTGYCDQAAKDSINAGKASFSRWNVHPTKRCLERIVDLLQCRYMMPLFTDIGVSSRWSQTFAREIIDEPISYFDALGVRQQSVVIC</sequence>
<name>A0A2U2ACC3_9GAMM</name>
<evidence type="ECO:0000313" key="3">
    <source>
        <dbReference type="Proteomes" id="UP000245020"/>
    </source>
</evidence>
<dbReference type="SUPFAM" id="SSF56281">
    <property type="entry name" value="Metallo-hydrolase/oxidoreductase"/>
    <property type="match status" value="1"/>
</dbReference>
<gene>
    <name evidence="2" type="ORF">DC083_09750</name>
</gene>
<keyword evidence="2" id="KW-0378">Hydrolase</keyword>
<evidence type="ECO:0000259" key="1">
    <source>
        <dbReference type="SMART" id="SM00849"/>
    </source>
</evidence>
<dbReference type="GO" id="GO:0016787">
    <property type="term" value="F:hydrolase activity"/>
    <property type="evidence" value="ECO:0007669"/>
    <property type="project" value="UniProtKB-KW"/>
</dbReference>
<dbReference type="InterPro" id="IPR036866">
    <property type="entry name" value="RibonucZ/Hydroxyglut_hydro"/>
</dbReference>
<evidence type="ECO:0000313" key="2">
    <source>
        <dbReference type="EMBL" id="PWD80298.1"/>
    </source>
</evidence>
<proteinExistence type="predicted"/>
<dbReference type="Proteomes" id="UP000245020">
    <property type="component" value="Unassembled WGS sequence"/>
</dbReference>
<dbReference type="SMART" id="SM00849">
    <property type="entry name" value="Lactamase_B"/>
    <property type="match status" value="1"/>
</dbReference>
<dbReference type="EMBL" id="QEWQ01000009">
    <property type="protein sequence ID" value="PWD80298.1"/>
    <property type="molecule type" value="Genomic_DNA"/>
</dbReference>
<dbReference type="Gene3D" id="3.60.15.10">
    <property type="entry name" value="Ribonuclease Z/Hydroxyacylglutathione hydrolase-like"/>
    <property type="match status" value="1"/>
</dbReference>
<reference evidence="3" key="1">
    <citation type="submission" date="2018-05" db="EMBL/GenBank/DDBJ databases">
        <title>Ignatzschineria dubaiensis sp. nov., isolated from necrotic foot tissues of dromedaries (Camelus dromedarius) and associated maggots in Dubai, United Arab Emirates.</title>
        <authorList>
            <person name="Tsang C.C."/>
            <person name="Tang J.Y.M."/>
            <person name="Fong J.Y.H."/>
            <person name="Kinne J."/>
            <person name="Lee H.H."/>
            <person name="Joseph M."/>
            <person name="Jose S."/>
            <person name="Schuster R.K."/>
            <person name="Tang Y."/>
            <person name="Sivakumar S."/>
            <person name="Chen J.H.K."/>
            <person name="Teng J.L.L."/>
            <person name="Lau S.K.P."/>
            <person name="Wernery U."/>
            <person name="Woo P.C.Y."/>
        </authorList>
    </citation>
    <scope>NUCLEOTIDE SEQUENCE [LARGE SCALE GENOMIC DNA]</scope>
    <source>
        <strain evidence="3">KCTC 22644</strain>
    </source>
</reference>